<dbReference type="PANTHER" id="PTHR43918">
    <property type="entry name" value="ACETYLCHOLINESTERASE"/>
    <property type="match status" value="1"/>
</dbReference>
<evidence type="ECO:0000256" key="3">
    <source>
        <dbReference type="RuleBase" id="RU361235"/>
    </source>
</evidence>
<reference evidence="5 6" key="1">
    <citation type="journal article" date="2018" name="IMA Fungus">
        <title>IMA Genome-F 9: Draft genome sequence of Annulohypoxylon stygium, Aspergillus mulundensis, Berkeleyomyces basicola (syn. Thielaviopsis basicola), Ceratocystis smalleyi, two Cercospora beticola strains, Coleophoma cylindrospora, Fusarium fracticaudum, Phialophora cf. hyalina, and Morchella septimelata.</title>
        <authorList>
            <person name="Wingfield B.D."/>
            <person name="Bills G.F."/>
            <person name="Dong Y."/>
            <person name="Huang W."/>
            <person name="Nel W.J."/>
            <person name="Swalarsk-Parry B.S."/>
            <person name="Vaghefi N."/>
            <person name="Wilken P.M."/>
            <person name="An Z."/>
            <person name="de Beer Z.W."/>
            <person name="De Vos L."/>
            <person name="Chen L."/>
            <person name="Duong T.A."/>
            <person name="Gao Y."/>
            <person name="Hammerbacher A."/>
            <person name="Kikkert J.R."/>
            <person name="Li Y."/>
            <person name="Li H."/>
            <person name="Li K."/>
            <person name="Li Q."/>
            <person name="Liu X."/>
            <person name="Ma X."/>
            <person name="Naidoo K."/>
            <person name="Pethybridge S.J."/>
            <person name="Sun J."/>
            <person name="Steenkamp E.T."/>
            <person name="van der Nest M.A."/>
            <person name="van Wyk S."/>
            <person name="Wingfield M.J."/>
            <person name="Xiong C."/>
            <person name="Yue Q."/>
            <person name="Zhang X."/>
        </authorList>
    </citation>
    <scope>NUCLEOTIDE SEQUENCE [LARGE SCALE GENOMIC DNA]</scope>
    <source>
        <strain evidence="5 6">DSM 5745</strain>
    </source>
</reference>
<feature type="chain" id="PRO_5017495977" description="Carboxylic ester hydrolase" evidence="3">
    <location>
        <begin position="22"/>
        <end position="558"/>
    </location>
</feature>
<keyword evidence="3" id="KW-0732">Signal</keyword>
<feature type="signal peptide" evidence="3">
    <location>
        <begin position="1"/>
        <end position="21"/>
    </location>
</feature>
<dbReference type="GeneID" id="38113476"/>
<dbReference type="STRING" id="1810919.A0A3D8SJU6"/>
<dbReference type="InterPro" id="IPR050654">
    <property type="entry name" value="AChE-related_enzymes"/>
</dbReference>
<protein>
    <recommendedName>
        <fullName evidence="3">Carboxylic ester hydrolase</fullName>
        <ecNumber evidence="3">3.1.1.-</ecNumber>
    </recommendedName>
</protein>
<gene>
    <name evidence="5" type="ORF">DSM5745_03106</name>
</gene>
<evidence type="ECO:0000259" key="4">
    <source>
        <dbReference type="Pfam" id="PF00135"/>
    </source>
</evidence>
<dbReference type="InterPro" id="IPR002018">
    <property type="entry name" value="CarbesteraseB"/>
</dbReference>
<keyword evidence="2 3" id="KW-0378">Hydrolase</keyword>
<proteinExistence type="inferred from homology"/>
<evidence type="ECO:0000313" key="6">
    <source>
        <dbReference type="Proteomes" id="UP000256690"/>
    </source>
</evidence>
<dbReference type="InterPro" id="IPR019819">
    <property type="entry name" value="Carboxylesterase_B_CS"/>
</dbReference>
<sequence>MLDKMWTFITAVLALSLGISATPFRRGNISPPTAHVKNGTYEGVHSTEYDQDFFLGVPFAQPPVDDLRFRLPQSLNTTWEGPRDAKDYSLLCVGYGLDQTFYEQSEDCLYLNVVRPAGYDHEKLPVAFWIHGGGFSNGGGGDQRYNLSFIVEQSVRIGKPIIGVSINYRLSVWGFLHSNEVVGEGVTNLGLRDQRLALHWVQENIAAFGGDPKKVTIFGESAGAASVGFQLTAYGGRDDKLFRAAILQSGNPIFYGAENGTQRSQASFEAIVSQVGCSDSWDRLQCLREVPFLTLNATYNTISGSFSPTIDGDFIRTYGSQQLRNGQFVNVPIITGANSDEGASMSPTGINTTEDFKATLSTFLPASFQDAILEAYPDDLSVNVVASLGNQRPAPSYGAQFRRSASFWGDYYFIASRRQTAKTWAAHGIPAYAYRFNAIPAGVPPEIGVGHYKEIGFMFKNLQGVGYRPDILPFEGKGQNYIELADLMSSTWVSFVYDLDPSNYTGRNSSIPAWPQYDVHDPRDFVFDANVTSYVEADTYRAVGIALINDNAAEVLHR</sequence>
<evidence type="ECO:0000256" key="1">
    <source>
        <dbReference type="ARBA" id="ARBA00005964"/>
    </source>
</evidence>
<dbReference type="SUPFAM" id="SSF53474">
    <property type="entry name" value="alpha/beta-Hydrolases"/>
    <property type="match status" value="1"/>
</dbReference>
<dbReference type="EMBL" id="PVWQ01000003">
    <property type="protein sequence ID" value="RDW86464.1"/>
    <property type="molecule type" value="Genomic_DNA"/>
</dbReference>
<dbReference type="GO" id="GO:0052689">
    <property type="term" value="F:carboxylic ester hydrolase activity"/>
    <property type="evidence" value="ECO:0007669"/>
    <property type="project" value="TreeGrafter"/>
</dbReference>
<organism evidence="5 6">
    <name type="scientific">Aspergillus mulundensis</name>
    <dbReference type="NCBI Taxonomy" id="1810919"/>
    <lineage>
        <taxon>Eukaryota</taxon>
        <taxon>Fungi</taxon>
        <taxon>Dikarya</taxon>
        <taxon>Ascomycota</taxon>
        <taxon>Pezizomycotina</taxon>
        <taxon>Eurotiomycetes</taxon>
        <taxon>Eurotiomycetidae</taxon>
        <taxon>Eurotiales</taxon>
        <taxon>Aspergillaceae</taxon>
        <taxon>Aspergillus</taxon>
        <taxon>Aspergillus subgen. Nidulantes</taxon>
    </lineage>
</organism>
<evidence type="ECO:0000313" key="5">
    <source>
        <dbReference type="EMBL" id="RDW86464.1"/>
    </source>
</evidence>
<dbReference type="PROSITE" id="PS00941">
    <property type="entry name" value="CARBOXYLESTERASE_B_2"/>
    <property type="match status" value="1"/>
</dbReference>
<keyword evidence="6" id="KW-1185">Reference proteome</keyword>
<dbReference type="InterPro" id="IPR019826">
    <property type="entry name" value="Carboxylesterase_B_AS"/>
</dbReference>
<dbReference type="PROSITE" id="PS00122">
    <property type="entry name" value="CARBOXYLESTERASE_B_1"/>
    <property type="match status" value="1"/>
</dbReference>
<feature type="domain" description="Carboxylesterase type B" evidence="4">
    <location>
        <begin position="33"/>
        <end position="523"/>
    </location>
</feature>
<dbReference type="FunFam" id="3.40.50.1820:FF:000292">
    <property type="entry name" value="Carboxylic ester hydrolase"/>
    <property type="match status" value="1"/>
</dbReference>
<dbReference type="AlphaFoldDB" id="A0A3D8SJU6"/>
<dbReference type="OrthoDB" id="408631at2759"/>
<comment type="caution">
    <text evidence="5">The sequence shown here is derived from an EMBL/GenBank/DDBJ whole genome shotgun (WGS) entry which is preliminary data.</text>
</comment>
<dbReference type="EC" id="3.1.1.-" evidence="3"/>
<dbReference type="PANTHER" id="PTHR43918:SF4">
    <property type="entry name" value="CARBOXYLIC ESTER HYDROLASE"/>
    <property type="match status" value="1"/>
</dbReference>
<evidence type="ECO:0000256" key="2">
    <source>
        <dbReference type="ARBA" id="ARBA00022801"/>
    </source>
</evidence>
<comment type="similarity">
    <text evidence="1 3">Belongs to the type-B carboxylesterase/lipase family.</text>
</comment>
<accession>A0A3D8SJU6</accession>
<name>A0A3D8SJU6_9EURO</name>
<dbReference type="Proteomes" id="UP000256690">
    <property type="component" value="Unassembled WGS sequence"/>
</dbReference>
<dbReference type="RefSeq" id="XP_026605988.1">
    <property type="nucleotide sequence ID" value="XM_026745122.1"/>
</dbReference>
<dbReference type="Pfam" id="PF00135">
    <property type="entry name" value="COesterase"/>
    <property type="match status" value="1"/>
</dbReference>
<dbReference type="Gene3D" id="3.40.50.1820">
    <property type="entry name" value="alpha/beta hydrolase"/>
    <property type="match status" value="1"/>
</dbReference>
<dbReference type="InterPro" id="IPR029058">
    <property type="entry name" value="AB_hydrolase_fold"/>
</dbReference>